<keyword evidence="2" id="KW-0812">Transmembrane</keyword>
<proteinExistence type="predicted"/>
<keyword evidence="2" id="KW-1133">Transmembrane helix</keyword>
<sequence length="727" mass="78286">MESLPVGTLPLRWRRRLALLPRRSWRGMQSLRQRLSYPLVLALVGLVVAWGAWLVFRSSPKPPSLAVSPEAPRGDDRDVEEPDTTPVATLPTLSEPLPPSSAATGQERDAFSVLKSQTMPPLISCSPKRLKHEPIPPRQIDFEIDLLRDAPAPPAPGRLELLPAPSRHVVGRPLLVIAKLTDLDGAPLSKASVSWELDGNAIFLATSGGDGTATSGKILTPTTATSTSMSVAREISDGNGRKVSLGPGDAWCLLVTHRSGRTSVRAVVEGDVPPCEHRIDWVDARIGPMPPSAERRAGRVVVNASVRRADGRPLAGYDVRLLGLRGLGGMVSRSNSMGEVAWVLPTRDFAGRLTAELLLPDGREGDLVVDRVPFEAAVAPAKVNLLSRREGSGDTPGAFEVVVEASVDDPRSLAEGTVVALLGEGLTARTRRGAEIALGQLVDENPLRRTLHLEAAADLTSVLPVRLAVRDQANELATRDLSLPNGRPKISVVRRGPTRWRIGQPQKYRLVIRNEGDQAAREVELSEQLPGGVSADVDGRQVENGINWSLDTLAAGEERHLDVIAIAHAAMVGHPVVTRIAAKGIPARTSTSEFEVPSWPALRVEVDDLEDPVRVQGEIRYWVKIENRGDGVARDVAVEAHLSKGLRLLRVRGSLALAMESASTAAVTIPRLDPGEIRSCQLVVAAPEVGEHRLSVRVNHDSHHEAELLEQESTIVSPLLHTNQSGS</sequence>
<evidence type="ECO:0000256" key="2">
    <source>
        <dbReference type="SAM" id="Phobius"/>
    </source>
</evidence>
<reference evidence="4 5" key="1">
    <citation type="submission" date="2019-02" db="EMBL/GenBank/DDBJ databases">
        <title>Deep-cultivation of Planctomycetes and their phenomic and genomic characterization uncovers novel biology.</title>
        <authorList>
            <person name="Wiegand S."/>
            <person name="Jogler M."/>
            <person name="Boedeker C."/>
            <person name="Pinto D."/>
            <person name="Vollmers J."/>
            <person name="Rivas-Marin E."/>
            <person name="Kohn T."/>
            <person name="Peeters S.H."/>
            <person name="Heuer A."/>
            <person name="Rast P."/>
            <person name="Oberbeckmann S."/>
            <person name="Bunk B."/>
            <person name="Jeske O."/>
            <person name="Meyerdierks A."/>
            <person name="Storesund J.E."/>
            <person name="Kallscheuer N."/>
            <person name="Luecker S."/>
            <person name="Lage O.M."/>
            <person name="Pohl T."/>
            <person name="Merkel B.J."/>
            <person name="Hornburger P."/>
            <person name="Mueller R.-W."/>
            <person name="Bruemmer F."/>
            <person name="Labrenz M."/>
            <person name="Spormann A.M."/>
            <person name="Op den Camp H."/>
            <person name="Overmann J."/>
            <person name="Amann R."/>
            <person name="Jetten M.S.M."/>
            <person name="Mascher T."/>
            <person name="Medema M.H."/>
            <person name="Devos D.P."/>
            <person name="Kaster A.-K."/>
            <person name="Ovreas L."/>
            <person name="Rohde M."/>
            <person name="Galperin M.Y."/>
            <person name="Jogler C."/>
        </authorList>
    </citation>
    <scope>NUCLEOTIDE SEQUENCE [LARGE SCALE GENOMIC DNA]</scope>
    <source>
        <strain evidence="4 5">Pan216</strain>
    </source>
</reference>
<protein>
    <submittedName>
        <fullName evidence="4">Large cysteine-rich periplasmic protein OmcB</fullName>
    </submittedName>
</protein>
<evidence type="ECO:0000256" key="1">
    <source>
        <dbReference type="SAM" id="MobiDB-lite"/>
    </source>
</evidence>
<keyword evidence="2" id="KW-0472">Membrane</keyword>
<evidence type="ECO:0000259" key="3">
    <source>
        <dbReference type="Pfam" id="PF01345"/>
    </source>
</evidence>
<dbReference type="PANTHER" id="PTHR34819">
    <property type="entry name" value="LARGE CYSTEINE-RICH PERIPLASMIC PROTEIN OMCB"/>
    <property type="match status" value="1"/>
</dbReference>
<dbReference type="EMBL" id="CP036279">
    <property type="protein sequence ID" value="QDU59258.1"/>
    <property type="molecule type" value="Genomic_DNA"/>
</dbReference>
<dbReference type="InterPro" id="IPR001434">
    <property type="entry name" value="OmcB-like_DUF11"/>
</dbReference>
<dbReference type="InterPro" id="IPR051172">
    <property type="entry name" value="Chlamydia_OmcB"/>
</dbReference>
<evidence type="ECO:0000313" key="5">
    <source>
        <dbReference type="Proteomes" id="UP000317093"/>
    </source>
</evidence>
<dbReference type="KEGG" id="knv:Pan216_00860"/>
<dbReference type="Pfam" id="PF01345">
    <property type="entry name" value="DUF11"/>
    <property type="match status" value="1"/>
</dbReference>
<feature type="region of interest" description="Disordered" evidence="1">
    <location>
        <begin position="61"/>
        <end position="106"/>
    </location>
</feature>
<keyword evidence="5" id="KW-1185">Reference proteome</keyword>
<feature type="transmembrane region" description="Helical" evidence="2">
    <location>
        <begin position="35"/>
        <end position="56"/>
    </location>
</feature>
<feature type="compositionally biased region" description="Low complexity" evidence="1">
    <location>
        <begin position="88"/>
        <end position="104"/>
    </location>
</feature>
<dbReference type="AlphaFoldDB" id="A0A518AX14"/>
<evidence type="ECO:0000313" key="4">
    <source>
        <dbReference type="EMBL" id="QDU59258.1"/>
    </source>
</evidence>
<dbReference type="InterPro" id="IPR013783">
    <property type="entry name" value="Ig-like_fold"/>
</dbReference>
<name>A0A518AX14_9BACT</name>
<dbReference type="Gene3D" id="2.60.40.10">
    <property type="entry name" value="Immunoglobulins"/>
    <property type="match status" value="1"/>
</dbReference>
<gene>
    <name evidence="4" type="primary">omcB_1</name>
    <name evidence="4" type="ORF">Pan216_00860</name>
</gene>
<organism evidence="4 5">
    <name type="scientific">Kolteria novifilia</name>
    <dbReference type="NCBI Taxonomy" id="2527975"/>
    <lineage>
        <taxon>Bacteria</taxon>
        <taxon>Pseudomonadati</taxon>
        <taxon>Planctomycetota</taxon>
        <taxon>Planctomycetia</taxon>
        <taxon>Kolteriales</taxon>
        <taxon>Kolteriaceae</taxon>
        <taxon>Kolteria</taxon>
    </lineage>
</organism>
<feature type="domain" description="DUF11" evidence="3">
    <location>
        <begin position="498"/>
        <end position="568"/>
    </location>
</feature>
<dbReference type="Proteomes" id="UP000317093">
    <property type="component" value="Chromosome"/>
</dbReference>
<accession>A0A518AX14</accession>